<proteinExistence type="predicted"/>
<feature type="region of interest" description="Disordered" evidence="1">
    <location>
        <begin position="121"/>
        <end position="143"/>
    </location>
</feature>
<dbReference type="AlphaFoldDB" id="A0A845QIG5"/>
<dbReference type="Proteomes" id="UP000446866">
    <property type="component" value="Unassembled WGS sequence"/>
</dbReference>
<dbReference type="EMBL" id="QXWK01000010">
    <property type="protein sequence ID" value="NBH61254.1"/>
    <property type="molecule type" value="Genomic_DNA"/>
</dbReference>
<feature type="compositionally biased region" description="Acidic residues" evidence="1">
    <location>
        <begin position="134"/>
        <end position="143"/>
    </location>
</feature>
<sequence length="143" mass="16112">MRKISKESFSPPAVGGTSLLVIFAVLCLTVFSLLSLSTVRADERLSKASAKAVSDYYEADSRAEEILAQIRQGKVPEHVTIRGNRYTYTCPISENQNLKVSIRFNGADYTIEHWRVETSRDEEIDENLPVWDGTEPEDSIENE</sequence>
<evidence type="ECO:0000313" key="3">
    <source>
        <dbReference type="Proteomes" id="UP000446866"/>
    </source>
</evidence>
<gene>
    <name evidence="2" type="ORF">D0435_06265</name>
</gene>
<accession>A0A845QIG5</accession>
<dbReference type="RefSeq" id="WP_160201536.1">
    <property type="nucleotide sequence ID" value="NZ_QXWK01000010.1"/>
</dbReference>
<reference evidence="2 3" key="1">
    <citation type="submission" date="2018-08" db="EMBL/GenBank/DDBJ databases">
        <title>Murine metabolic-syndrome-specific gut microbial biobank.</title>
        <authorList>
            <person name="Liu C."/>
        </authorList>
    </citation>
    <scope>NUCLEOTIDE SEQUENCE [LARGE SCALE GENOMIC DNA]</scope>
    <source>
        <strain evidence="2 3">28</strain>
    </source>
</reference>
<protein>
    <recommendedName>
        <fullName evidence="4">DUF4320 family protein</fullName>
    </recommendedName>
</protein>
<evidence type="ECO:0008006" key="4">
    <source>
        <dbReference type="Google" id="ProtNLM"/>
    </source>
</evidence>
<comment type="caution">
    <text evidence="2">The sequence shown here is derived from an EMBL/GenBank/DDBJ whole genome shotgun (WGS) entry which is preliminary data.</text>
</comment>
<organism evidence="2 3">
    <name type="scientific">Anaerotruncus colihominis</name>
    <dbReference type="NCBI Taxonomy" id="169435"/>
    <lineage>
        <taxon>Bacteria</taxon>
        <taxon>Bacillati</taxon>
        <taxon>Bacillota</taxon>
        <taxon>Clostridia</taxon>
        <taxon>Eubacteriales</taxon>
        <taxon>Oscillospiraceae</taxon>
        <taxon>Anaerotruncus</taxon>
    </lineage>
</organism>
<name>A0A845QIG5_9FIRM</name>
<keyword evidence="3" id="KW-1185">Reference proteome</keyword>
<evidence type="ECO:0000256" key="1">
    <source>
        <dbReference type="SAM" id="MobiDB-lite"/>
    </source>
</evidence>
<evidence type="ECO:0000313" key="2">
    <source>
        <dbReference type="EMBL" id="NBH61254.1"/>
    </source>
</evidence>